<dbReference type="Proteomes" id="UP000277191">
    <property type="component" value="Chromosome 2"/>
</dbReference>
<dbReference type="EMBL" id="CP034546">
    <property type="protein sequence ID" value="AZQ53010.1"/>
    <property type="molecule type" value="Genomic_DNA"/>
</dbReference>
<protein>
    <submittedName>
        <fullName evidence="1">Uncharacterized protein</fullName>
    </submittedName>
</protein>
<dbReference type="InterPro" id="IPR009081">
    <property type="entry name" value="PP-bd_ACP"/>
</dbReference>
<dbReference type="Pfam" id="PF00550">
    <property type="entry name" value="PP-binding"/>
    <property type="match status" value="1"/>
</dbReference>
<dbReference type="GeneID" id="300970179"/>
<reference evidence="1 2" key="1">
    <citation type="submission" date="2018-12" db="EMBL/GenBank/DDBJ databases">
        <title>Cadmium resistance mechanism in endophytic bacteria Burkholderia cenocepacia YG-3.</title>
        <authorList>
            <person name="Zhang X."/>
            <person name="Wang X."/>
            <person name="Zhu Y."/>
        </authorList>
    </citation>
    <scope>NUCLEOTIDE SEQUENCE [LARGE SCALE GENOMIC DNA]</scope>
    <source>
        <strain evidence="1 2">YG-3</strain>
    </source>
</reference>
<evidence type="ECO:0000313" key="1">
    <source>
        <dbReference type="EMBL" id="AZQ53010.1"/>
    </source>
</evidence>
<dbReference type="Gene3D" id="1.10.1200.10">
    <property type="entry name" value="ACP-like"/>
    <property type="match status" value="1"/>
</dbReference>
<proteinExistence type="predicted"/>
<evidence type="ECO:0000313" key="2">
    <source>
        <dbReference type="Proteomes" id="UP000277191"/>
    </source>
</evidence>
<sequence>MDDHANVFATLTELIPQIAALDIAPDMLTRETSLTSDLMLDSISLLSLMALTEDRLGISFASHTEQVANLETIGDAVDLVEMLLSVKA</sequence>
<accession>A0A109EBH5</accession>
<dbReference type="RefSeq" id="WP_050016620.1">
    <property type="nucleotide sequence ID" value="NZ_CP034546.1"/>
</dbReference>
<dbReference type="PROSITE" id="PS50075">
    <property type="entry name" value="CARRIER"/>
    <property type="match status" value="1"/>
</dbReference>
<dbReference type="SUPFAM" id="SSF47336">
    <property type="entry name" value="ACP-like"/>
    <property type="match status" value="1"/>
</dbReference>
<dbReference type="AlphaFoldDB" id="A0A109EBH5"/>
<name>A0A109EBH5_9BURK</name>
<organism evidence="1 2">
    <name type="scientific">Burkholderia cenocepacia</name>
    <dbReference type="NCBI Taxonomy" id="95486"/>
    <lineage>
        <taxon>Bacteria</taxon>
        <taxon>Pseudomonadati</taxon>
        <taxon>Pseudomonadota</taxon>
        <taxon>Betaproteobacteria</taxon>
        <taxon>Burkholderiales</taxon>
        <taxon>Burkholderiaceae</taxon>
        <taxon>Burkholderia</taxon>
        <taxon>Burkholderia cepacia complex</taxon>
    </lineage>
</organism>
<dbReference type="InterPro" id="IPR036736">
    <property type="entry name" value="ACP-like_sf"/>
</dbReference>
<gene>
    <name evidence="1" type="ORF">D5R55_18600</name>
</gene>